<protein>
    <recommendedName>
        <fullName evidence="4">Peptidase C1A papain C-terminal domain-containing protein</fullName>
    </recommendedName>
</protein>
<dbReference type="InterPro" id="IPR038765">
    <property type="entry name" value="Papain-like_cys_pep_sf"/>
</dbReference>
<dbReference type="InterPro" id="IPR013128">
    <property type="entry name" value="Peptidase_C1A"/>
</dbReference>
<evidence type="ECO:0000313" key="7">
    <source>
        <dbReference type="WBParaSite" id="MBELARI_LOCUS11177"/>
    </source>
</evidence>
<sequence length="152" mass="16829">MKSLLLAVTALVAVWAAPAPEHLTGQALVDFVNANTNLWKAELNTKWTLPQFKKRLMNSKYVKVPAGTPEAAFTVYEDFYNYKSGVYHHVTGQELGGHAVKILGWGNLNGQNYWLVANSWDTDWGESGFFRIRSGNDECGIEDGIVAGIPKN</sequence>
<dbReference type="SMART" id="SM00645">
    <property type="entry name" value="Pept_C1"/>
    <property type="match status" value="1"/>
</dbReference>
<name>A0AAF3FDX0_9BILA</name>
<evidence type="ECO:0000256" key="1">
    <source>
        <dbReference type="ARBA" id="ARBA00008455"/>
    </source>
</evidence>
<dbReference type="AlphaFoldDB" id="A0AAF3FDX0"/>
<keyword evidence="5" id="KW-1185">Reference proteome</keyword>
<feature type="domain" description="Peptidase C1A papain C-terminal" evidence="4">
    <location>
        <begin position="17"/>
        <end position="149"/>
    </location>
</feature>
<dbReference type="PROSITE" id="PS00639">
    <property type="entry name" value="THIOL_PROTEASE_HIS"/>
    <property type="match status" value="1"/>
</dbReference>
<evidence type="ECO:0000259" key="4">
    <source>
        <dbReference type="SMART" id="SM00645"/>
    </source>
</evidence>
<dbReference type="GO" id="GO:0008234">
    <property type="term" value="F:cysteine-type peptidase activity"/>
    <property type="evidence" value="ECO:0007669"/>
    <property type="project" value="InterPro"/>
</dbReference>
<dbReference type="WBParaSite" id="MBELARI_LOCUS10374">
    <property type="protein sequence ID" value="MBELARI_LOCUS10374"/>
    <property type="gene ID" value="MBELARI_LOCUS10374"/>
</dbReference>
<dbReference type="Gene3D" id="3.90.70.10">
    <property type="entry name" value="Cysteine proteinases"/>
    <property type="match status" value="1"/>
</dbReference>
<dbReference type="WBParaSite" id="MBELARI_LOCUS5012">
    <property type="protein sequence ID" value="MBELARI_LOCUS5012"/>
    <property type="gene ID" value="MBELARI_LOCUS5012"/>
</dbReference>
<comment type="similarity">
    <text evidence="1">Belongs to the peptidase C1 family.</text>
</comment>
<reference evidence="6 7" key="1">
    <citation type="submission" date="2024-02" db="UniProtKB">
        <authorList>
            <consortium name="WormBaseParasite"/>
        </authorList>
    </citation>
    <scope>IDENTIFICATION</scope>
</reference>
<accession>A0AAF3FDX0</accession>
<feature type="chain" id="PRO_5041856462" description="Peptidase C1A papain C-terminal domain-containing protein" evidence="3">
    <location>
        <begin position="17"/>
        <end position="152"/>
    </location>
</feature>
<evidence type="ECO:0000313" key="8">
    <source>
        <dbReference type="WBParaSite" id="MBELARI_LOCUS5012"/>
    </source>
</evidence>
<dbReference type="GO" id="GO:0006508">
    <property type="term" value="P:proteolysis"/>
    <property type="evidence" value="ECO:0007669"/>
    <property type="project" value="InterPro"/>
</dbReference>
<dbReference type="InterPro" id="IPR025660">
    <property type="entry name" value="Pept_his_AS"/>
</dbReference>
<evidence type="ECO:0000256" key="3">
    <source>
        <dbReference type="SAM" id="SignalP"/>
    </source>
</evidence>
<dbReference type="SUPFAM" id="SSF54001">
    <property type="entry name" value="Cysteine proteinases"/>
    <property type="match status" value="1"/>
</dbReference>
<feature type="signal peptide" evidence="3">
    <location>
        <begin position="1"/>
        <end position="16"/>
    </location>
</feature>
<dbReference type="WBParaSite" id="MBELARI_LOCUS4866">
    <property type="protein sequence ID" value="MBELARI_LOCUS4866"/>
    <property type="gene ID" value="MBELARI_LOCUS4866"/>
</dbReference>
<dbReference type="PROSITE" id="PS00640">
    <property type="entry name" value="THIOL_PROTEASE_ASN"/>
    <property type="match status" value="1"/>
</dbReference>
<proteinExistence type="inferred from homology"/>
<dbReference type="Proteomes" id="UP000887575">
    <property type="component" value="Unassembled WGS sequence"/>
</dbReference>
<dbReference type="InterPro" id="IPR000668">
    <property type="entry name" value="Peptidase_C1A_C"/>
</dbReference>
<evidence type="ECO:0000313" key="6">
    <source>
        <dbReference type="WBParaSite" id="MBELARI_LOCUS10374"/>
    </source>
</evidence>
<evidence type="ECO:0000313" key="5">
    <source>
        <dbReference type="Proteomes" id="UP000887575"/>
    </source>
</evidence>
<organism evidence="5 8">
    <name type="scientific">Mesorhabditis belari</name>
    <dbReference type="NCBI Taxonomy" id="2138241"/>
    <lineage>
        <taxon>Eukaryota</taxon>
        <taxon>Metazoa</taxon>
        <taxon>Ecdysozoa</taxon>
        <taxon>Nematoda</taxon>
        <taxon>Chromadorea</taxon>
        <taxon>Rhabditida</taxon>
        <taxon>Rhabditina</taxon>
        <taxon>Rhabditomorpha</taxon>
        <taxon>Rhabditoidea</taxon>
        <taxon>Rhabditidae</taxon>
        <taxon>Mesorhabditinae</taxon>
        <taxon>Mesorhabditis</taxon>
    </lineage>
</organism>
<dbReference type="WBParaSite" id="MBELARI_LOCUS11177">
    <property type="protein sequence ID" value="MBELARI_LOCUS11177"/>
    <property type="gene ID" value="MBELARI_LOCUS11177"/>
</dbReference>
<dbReference type="Pfam" id="PF00112">
    <property type="entry name" value="Peptidase_C1"/>
    <property type="match status" value="1"/>
</dbReference>
<dbReference type="InterPro" id="IPR025661">
    <property type="entry name" value="Pept_asp_AS"/>
</dbReference>
<evidence type="ECO:0000256" key="2">
    <source>
        <dbReference type="ARBA" id="ARBA00023157"/>
    </source>
</evidence>
<keyword evidence="3" id="KW-0732">Signal</keyword>
<keyword evidence="2" id="KW-1015">Disulfide bond</keyword>
<dbReference type="PANTHER" id="PTHR12411">
    <property type="entry name" value="CYSTEINE PROTEASE FAMILY C1-RELATED"/>
    <property type="match status" value="1"/>
</dbReference>